<evidence type="ECO:0000313" key="12">
    <source>
        <dbReference type="EMBL" id="OHX66873.1"/>
    </source>
</evidence>
<evidence type="ECO:0000256" key="4">
    <source>
        <dbReference type="ARBA" id="ARBA00022692"/>
    </source>
</evidence>
<feature type="domain" description="TonB-dependent receptor-like beta-barrel" evidence="10">
    <location>
        <begin position="392"/>
        <end position="799"/>
    </location>
</feature>
<keyword evidence="3 8" id="KW-1134">Transmembrane beta strand</keyword>
<comment type="subcellular location">
    <subcellularLocation>
        <location evidence="1 8">Cell outer membrane</location>
        <topology evidence="1 8">Multi-pass membrane protein</topology>
    </subcellularLocation>
</comment>
<dbReference type="Gene3D" id="2.170.130.10">
    <property type="entry name" value="TonB-dependent receptor, plug domain"/>
    <property type="match status" value="1"/>
</dbReference>
<evidence type="ECO:0000256" key="6">
    <source>
        <dbReference type="ARBA" id="ARBA00023136"/>
    </source>
</evidence>
<evidence type="ECO:0000256" key="5">
    <source>
        <dbReference type="ARBA" id="ARBA00023077"/>
    </source>
</evidence>
<comment type="similarity">
    <text evidence="8 9">Belongs to the TonB-dependent receptor family.</text>
</comment>
<dbReference type="Gene3D" id="2.40.170.20">
    <property type="entry name" value="TonB-dependent receptor, beta-barrel domain"/>
    <property type="match status" value="1"/>
</dbReference>
<evidence type="ECO:0000313" key="13">
    <source>
        <dbReference type="Proteomes" id="UP000179797"/>
    </source>
</evidence>
<dbReference type="InterPro" id="IPR000531">
    <property type="entry name" value="Beta-barrel_TonB"/>
</dbReference>
<evidence type="ECO:0000256" key="7">
    <source>
        <dbReference type="ARBA" id="ARBA00023237"/>
    </source>
</evidence>
<proteinExistence type="inferred from homology"/>
<dbReference type="InterPro" id="IPR036942">
    <property type="entry name" value="Beta-barrel_TonB_sf"/>
</dbReference>
<name>A0A1S1Z114_FLAPC</name>
<accession>A0A1S1Z114</accession>
<dbReference type="SUPFAM" id="SSF49464">
    <property type="entry name" value="Carboxypeptidase regulatory domain-like"/>
    <property type="match status" value="1"/>
</dbReference>
<keyword evidence="7 8" id="KW-0998">Cell outer membrane</keyword>
<dbReference type="EMBL" id="JRYR02000001">
    <property type="protein sequence ID" value="OHX66873.1"/>
    <property type="molecule type" value="Genomic_DNA"/>
</dbReference>
<sequence length="992" mass="109535">MTIKFTLLDIFPKWLNLLIPLLFVSFLSEAQIIKGVVTDLQGGPMPGVNILINNSSSGTTTDFNGEYSIQVSSQEDKLVFRYLGMVTQEIVVGTQTKIDVTMEEDMQTLSELVVIGYGTQDKKDVTGSVSVVGAEEMQSRPNSQMGALIQGKVAGVQVQASSGKPSQGISMRIRGTNSINASSEPLYVVDGVPTTDTRSLSPSDIESVSVLKDASAAAIYGAQGANGVVLITTKKGTSDKPTVALDVYGGFSEVWNTQEVLNGEQFRQLMTDMGTSFNDWGSYQERTDWQNEVFQRGFTQNYQMSISGKSKKTNYYISGGYTDVEGAVRSAEMQRANFKVNLDQEVSSWLKVGTRVNYTDYKDVDVNDNIGVDRGGVLLGTLTTPSIIGIRNPDGSFTTNPLAQAWENPLASTDGIDRGFANKRFLANFYAEATIIEGLKFKTNLGIDHNSSQFRSFKDPFETVDGRAKKGVSVFNQDNNRYFIFDNTLSYDKQIGKSKFNLLAGSVIQKYHWQSSNIERQGFDSDQISTPNAGANIIASSAWASEKANASFIGRVNYDFDNKYLLTANIRMDGSSVFGPQKRWGFFPSLSAGWRLSEEDFLKNVDQISDLKLRAGWGVVGNDNIAPYSYMARVSKDAPYPFTGTATPGSYPSSVENQKLKWEESEQFNIGFDLGLFDDRVELTVDAYHKVTNDLLFDAPLPKSTGYNSAIQNIGSLENKGLEFNLNTVNIDKAVEWTTNFNLSLNRNKVTNLVGQTVLDGYVDVISKDNAIIIEEGLPLGSLYGYAFAGVDPETGNSYYFTQDGETTFAPSPEDRRVIGDANPTFIYGFTNNISYKNFTLNIFIQGSHGNQMLNASKIVTTSMSSPMNQTTEVLRRWQKPGDITDIPRVHPLGSDQAVTNNLISDRFIEDASYLRLKALTFSYNVPSTFLQKLHLGSCRLYATGENLFTITNYSGFDPEVNYRGGDNRVMGIDFGTYPQTRTYIFGLNVSF</sequence>
<comment type="caution">
    <text evidence="12">The sequence shown here is derived from an EMBL/GenBank/DDBJ whole genome shotgun (WGS) entry which is preliminary data.</text>
</comment>
<dbReference type="RefSeq" id="WP_044223009.1">
    <property type="nucleotide sequence ID" value="NZ_JRYR02000001.1"/>
</dbReference>
<dbReference type="InterPro" id="IPR012910">
    <property type="entry name" value="Plug_dom"/>
</dbReference>
<dbReference type="Gene3D" id="2.60.40.1120">
    <property type="entry name" value="Carboxypeptidase-like, regulatory domain"/>
    <property type="match status" value="1"/>
</dbReference>
<dbReference type="FunFam" id="2.170.130.10:FF:000008">
    <property type="entry name" value="SusC/RagA family TonB-linked outer membrane protein"/>
    <property type="match status" value="1"/>
</dbReference>
<evidence type="ECO:0000256" key="2">
    <source>
        <dbReference type="ARBA" id="ARBA00022448"/>
    </source>
</evidence>
<keyword evidence="6 8" id="KW-0472">Membrane</keyword>
<keyword evidence="4 8" id="KW-0812">Transmembrane</keyword>
<dbReference type="NCBIfam" id="TIGR04056">
    <property type="entry name" value="OMP_RagA_SusC"/>
    <property type="match status" value="1"/>
</dbReference>
<dbReference type="STRING" id="915059.NH26_11145"/>
<gene>
    <name evidence="12" type="ORF">NH26_11145</name>
</gene>
<evidence type="ECO:0000256" key="8">
    <source>
        <dbReference type="PROSITE-ProRule" id="PRU01360"/>
    </source>
</evidence>
<dbReference type="InterPro" id="IPR023997">
    <property type="entry name" value="TonB-dep_OMP_SusC/RagA_CS"/>
</dbReference>
<dbReference type="NCBIfam" id="TIGR04057">
    <property type="entry name" value="SusC_RagA_signa"/>
    <property type="match status" value="1"/>
</dbReference>
<organism evidence="12 13">
    <name type="scientific">Flammeovirga pacifica</name>
    <dbReference type="NCBI Taxonomy" id="915059"/>
    <lineage>
        <taxon>Bacteria</taxon>
        <taxon>Pseudomonadati</taxon>
        <taxon>Bacteroidota</taxon>
        <taxon>Cytophagia</taxon>
        <taxon>Cytophagales</taxon>
        <taxon>Flammeovirgaceae</taxon>
        <taxon>Flammeovirga</taxon>
    </lineage>
</organism>
<dbReference type="InterPro" id="IPR023996">
    <property type="entry name" value="TonB-dep_OMP_SusC/RagA"/>
</dbReference>
<dbReference type="InterPro" id="IPR039426">
    <property type="entry name" value="TonB-dep_rcpt-like"/>
</dbReference>
<dbReference type="InterPro" id="IPR037066">
    <property type="entry name" value="Plug_dom_sf"/>
</dbReference>
<reference evidence="12 13" key="1">
    <citation type="journal article" date="2012" name="Int. J. Syst. Evol. Microbiol.">
        <title>Flammeovirga pacifica sp. nov., isolated from deep-sea sediment.</title>
        <authorList>
            <person name="Xu H."/>
            <person name="Fu Y."/>
            <person name="Yang N."/>
            <person name="Ding Z."/>
            <person name="Lai Q."/>
            <person name="Zeng R."/>
        </authorList>
    </citation>
    <scope>NUCLEOTIDE SEQUENCE [LARGE SCALE GENOMIC DNA]</scope>
    <source>
        <strain evidence="13">DSM 24597 / LMG 26175 / WPAGA1</strain>
    </source>
</reference>
<keyword evidence="13" id="KW-1185">Reference proteome</keyword>
<dbReference type="SUPFAM" id="SSF56935">
    <property type="entry name" value="Porins"/>
    <property type="match status" value="1"/>
</dbReference>
<evidence type="ECO:0000259" key="11">
    <source>
        <dbReference type="Pfam" id="PF07715"/>
    </source>
</evidence>
<evidence type="ECO:0000256" key="1">
    <source>
        <dbReference type="ARBA" id="ARBA00004571"/>
    </source>
</evidence>
<dbReference type="AlphaFoldDB" id="A0A1S1Z114"/>
<evidence type="ECO:0000259" key="10">
    <source>
        <dbReference type="Pfam" id="PF00593"/>
    </source>
</evidence>
<dbReference type="Proteomes" id="UP000179797">
    <property type="component" value="Unassembled WGS sequence"/>
</dbReference>
<evidence type="ECO:0000256" key="3">
    <source>
        <dbReference type="ARBA" id="ARBA00022452"/>
    </source>
</evidence>
<dbReference type="OrthoDB" id="9768177at2"/>
<protein>
    <submittedName>
        <fullName evidence="12">SusC/RagA family TonB-linked outer membrane protein</fullName>
    </submittedName>
</protein>
<dbReference type="InterPro" id="IPR008969">
    <property type="entry name" value="CarboxyPept-like_regulatory"/>
</dbReference>
<keyword evidence="2 8" id="KW-0813">Transport</keyword>
<keyword evidence="5 9" id="KW-0798">TonB box</keyword>
<dbReference type="Pfam" id="PF00593">
    <property type="entry name" value="TonB_dep_Rec_b-barrel"/>
    <property type="match status" value="1"/>
</dbReference>
<dbReference type="Pfam" id="PF13715">
    <property type="entry name" value="CarbopepD_reg_2"/>
    <property type="match status" value="1"/>
</dbReference>
<feature type="domain" description="TonB-dependent receptor plug" evidence="11">
    <location>
        <begin position="121"/>
        <end position="228"/>
    </location>
</feature>
<dbReference type="GO" id="GO:0009279">
    <property type="term" value="C:cell outer membrane"/>
    <property type="evidence" value="ECO:0007669"/>
    <property type="project" value="UniProtKB-SubCell"/>
</dbReference>
<dbReference type="Pfam" id="PF07715">
    <property type="entry name" value="Plug"/>
    <property type="match status" value="1"/>
</dbReference>
<evidence type="ECO:0000256" key="9">
    <source>
        <dbReference type="RuleBase" id="RU003357"/>
    </source>
</evidence>
<dbReference type="PROSITE" id="PS52016">
    <property type="entry name" value="TONB_DEPENDENT_REC_3"/>
    <property type="match status" value="1"/>
</dbReference>